<reference evidence="4 5" key="1">
    <citation type="submission" date="2014-04" db="EMBL/GenBank/DDBJ databases">
        <authorList>
            <consortium name="DOE Joint Genome Institute"/>
            <person name="Kuo A."/>
            <person name="Kohler A."/>
            <person name="Costa M.D."/>
            <person name="Nagy L.G."/>
            <person name="Floudas D."/>
            <person name="Copeland A."/>
            <person name="Barry K.W."/>
            <person name="Cichocki N."/>
            <person name="Veneault-Fourrey C."/>
            <person name="LaButti K."/>
            <person name="Lindquist E.A."/>
            <person name="Lipzen A."/>
            <person name="Lundell T."/>
            <person name="Morin E."/>
            <person name="Murat C."/>
            <person name="Sun H."/>
            <person name="Tunlid A."/>
            <person name="Henrissat B."/>
            <person name="Grigoriev I.V."/>
            <person name="Hibbett D.S."/>
            <person name="Martin F."/>
            <person name="Nordberg H.P."/>
            <person name="Cantor M.N."/>
            <person name="Hua S.X."/>
        </authorList>
    </citation>
    <scope>NUCLEOTIDE SEQUENCE [LARGE SCALE GENOMIC DNA]</scope>
    <source>
        <strain evidence="4 5">441</strain>
    </source>
</reference>
<dbReference type="SUPFAM" id="SSF56349">
    <property type="entry name" value="DNA breaking-rejoining enzymes"/>
    <property type="match status" value="1"/>
</dbReference>
<dbReference type="InterPro" id="IPR052925">
    <property type="entry name" value="Phage_Integrase-like_Recomb"/>
</dbReference>
<proteinExistence type="predicted"/>
<keyword evidence="1" id="KW-0238">DNA-binding</keyword>
<dbReference type="OrthoDB" id="2678913at2759"/>
<dbReference type="InterPro" id="IPR013762">
    <property type="entry name" value="Integrase-like_cat_sf"/>
</dbReference>
<protein>
    <submittedName>
        <fullName evidence="4">Unplaced genomic scaffold scaffold_27, whole genome shotgun sequence</fullName>
    </submittedName>
</protein>
<evidence type="ECO:0000256" key="2">
    <source>
        <dbReference type="ARBA" id="ARBA00023172"/>
    </source>
</evidence>
<keyword evidence="2" id="KW-0233">DNA recombination</keyword>
<dbReference type="GO" id="GO:0006310">
    <property type="term" value="P:DNA recombination"/>
    <property type="evidence" value="ECO:0007669"/>
    <property type="project" value="UniProtKB-KW"/>
</dbReference>
<dbReference type="SUPFAM" id="SSF47823">
    <property type="entry name" value="lambda integrase-like, N-terminal domain"/>
    <property type="match status" value="1"/>
</dbReference>
<dbReference type="Gene3D" id="1.10.443.10">
    <property type="entry name" value="Intergrase catalytic core"/>
    <property type="match status" value="1"/>
</dbReference>
<dbReference type="InterPro" id="IPR011010">
    <property type="entry name" value="DNA_brk_join_enz"/>
</dbReference>
<dbReference type="AlphaFoldDB" id="A0A0C9YJJ5"/>
<organism evidence="4 5">
    <name type="scientific">Pisolithus microcarpus 441</name>
    <dbReference type="NCBI Taxonomy" id="765257"/>
    <lineage>
        <taxon>Eukaryota</taxon>
        <taxon>Fungi</taxon>
        <taxon>Dikarya</taxon>
        <taxon>Basidiomycota</taxon>
        <taxon>Agaricomycotina</taxon>
        <taxon>Agaricomycetes</taxon>
        <taxon>Agaricomycetidae</taxon>
        <taxon>Boletales</taxon>
        <taxon>Sclerodermatineae</taxon>
        <taxon>Pisolithaceae</taxon>
        <taxon>Pisolithus</taxon>
    </lineage>
</organism>
<dbReference type="EMBL" id="KN833711">
    <property type="protein sequence ID" value="KIK25105.1"/>
    <property type="molecule type" value="Genomic_DNA"/>
</dbReference>
<dbReference type="PANTHER" id="PTHR34605">
    <property type="entry name" value="PHAGE_INTEGRASE DOMAIN-CONTAINING PROTEIN"/>
    <property type="match status" value="1"/>
</dbReference>
<dbReference type="STRING" id="765257.A0A0C9YJJ5"/>
<dbReference type="InterPro" id="IPR010998">
    <property type="entry name" value="Integrase_recombinase_N"/>
</dbReference>
<keyword evidence="5" id="KW-1185">Reference proteome</keyword>
<evidence type="ECO:0000256" key="1">
    <source>
        <dbReference type="ARBA" id="ARBA00023125"/>
    </source>
</evidence>
<name>A0A0C9YJJ5_9AGAM</name>
<dbReference type="PANTHER" id="PTHR34605:SF4">
    <property type="entry name" value="DNA ADENINE METHYLTRANSFERASE"/>
    <property type="match status" value="1"/>
</dbReference>
<evidence type="ECO:0000313" key="5">
    <source>
        <dbReference type="Proteomes" id="UP000054018"/>
    </source>
</evidence>
<sequence>MYTKPCTAPSSEPRCQFDAPLPSSTSQTPPAPPWPYRPGLTPSPSPLRPHCLVKECLKLWIPSYNHSQVAHNTHGDETQTSGEQLNCILEVMGPSWAKKTKETYGAGLLAYQVFCDAHDIPEPQRAPIRANTLLSFLSSCAGSYPGSALANFTAGLRAWHLLHGLPWQINAEELKVILEGASRLAPASSKRPLREPFRVDTLELFHSLLDLESHRDAAIFACLTVVFYCVGRLGEFTVQSIKLFDPMKHITRAHVSHLHNLNGLPVTKFRIPWTKASPTGEDVQCAPLEGVTNPIGALKCHFRINPADPDAHLFTWKHPTSGLRPLSRSEVTKCIASLTAAHNLPNLKGHSLRIGGTLHYLLHGTPFDVVKMIGRWAGDSFTIYLRQHAMILAPYLNDTPVLLEFFMRYTMPPVR</sequence>
<dbReference type="GO" id="GO:0015074">
    <property type="term" value="P:DNA integration"/>
    <property type="evidence" value="ECO:0007669"/>
    <property type="project" value="InterPro"/>
</dbReference>
<gene>
    <name evidence="4" type="ORF">PISMIDRAFT_97331</name>
</gene>
<feature type="region of interest" description="Disordered" evidence="3">
    <location>
        <begin position="1"/>
        <end position="40"/>
    </location>
</feature>
<feature type="compositionally biased region" description="Pro residues" evidence="3">
    <location>
        <begin position="29"/>
        <end position="40"/>
    </location>
</feature>
<accession>A0A0C9YJJ5</accession>
<dbReference type="Proteomes" id="UP000054018">
    <property type="component" value="Unassembled WGS sequence"/>
</dbReference>
<evidence type="ECO:0000256" key="3">
    <source>
        <dbReference type="SAM" id="MobiDB-lite"/>
    </source>
</evidence>
<reference evidence="5" key="2">
    <citation type="submission" date="2015-01" db="EMBL/GenBank/DDBJ databases">
        <title>Evolutionary Origins and Diversification of the Mycorrhizal Mutualists.</title>
        <authorList>
            <consortium name="DOE Joint Genome Institute"/>
            <consortium name="Mycorrhizal Genomics Consortium"/>
            <person name="Kohler A."/>
            <person name="Kuo A."/>
            <person name="Nagy L.G."/>
            <person name="Floudas D."/>
            <person name="Copeland A."/>
            <person name="Barry K.W."/>
            <person name="Cichocki N."/>
            <person name="Veneault-Fourrey C."/>
            <person name="LaButti K."/>
            <person name="Lindquist E.A."/>
            <person name="Lipzen A."/>
            <person name="Lundell T."/>
            <person name="Morin E."/>
            <person name="Murat C."/>
            <person name="Riley R."/>
            <person name="Ohm R."/>
            <person name="Sun H."/>
            <person name="Tunlid A."/>
            <person name="Henrissat B."/>
            <person name="Grigoriev I.V."/>
            <person name="Hibbett D.S."/>
            <person name="Martin F."/>
        </authorList>
    </citation>
    <scope>NUCLEOTIDE SEQUENCE [LARGE SCALE GENOMIC DNA]</scope>
    <source>
        <strain evidence="5">441</strain>
    </source>
</reference>
<dbReference type="HOGENOM" id="CLU_003292_2_2_1"/>
<feature type="compositionally biased region" description="Low complexity" evidence="3">
    <location>
        <begin position="19"/>
        <end position="28"/>
    </location>
</feature>
<dbReference type="Gene3D" id="1.10.150.130">
    <property type="match status" value="1"/>
</dbReference>
<dbReference type="GO" id="GO:0003677">
    <property type="term" value="F:DNA binding"/>
    <property type="evidence" value="ECO:0007669"/>
    <property type="project" value="UniProtKB-KW"/>
</dbReference>
<evidence type="ECO:0000313" key="4">
    <source>
        <dbReference type="EMBL" id="KIK25105.1"/>
    </source>
</evidence>